<dbReference type="Proteomes" id="UP000534306">
    <property type="component" value="Unassembled WGS sequence"/>
</dbReference>
<dbReference type="PANTHER" id="PTHR22642">
    <property type="entry name" value="IMIDAZOLONEPROPIONASE"/>
    <property type="match status" value="1"/>
</dbReference>
<protein>
    <submittedName>
        <fullName evidence="2 3">Amidohydrolase</fullName>
    </submittedName>
</protein>
<comment type="caution">
    <text evidence="3">The sequence shown here is derived from an EMBL/GenBank/DDBJ whole genome shotgun (WGS) entry which is preliminary data.</text>
</comment>
<reference evidence="2 5" key="2">
    <citation type="submission" date="2020-08" db="EMBL/GenBank/DDBJ databases">
        <title>Sequencing the genomes of 1000 actinobacteria strains.</title>
        <authorList>
            <person name="Klenk H.-P."/>
        </authorList>
    </citation>
    <scope>NUCLEOTIDE SEQUENCE [LARGE SCALE GENOMIC DNA]</scope>
    <source>
        <strain evidence="2 5">DSM 15626</strain>
    </source>
</reference>
<evidence type="ECO:0000259" key="1">
    <source>
        <dbReference type="Pfam" id="PF07969"/>
    </source>
</evidence>
<dbReference type="CDD" id="cd01300">
    <property type="entry name" value="YtcJ_like"/>
    <property type="match status" value="1"/>
</dbReference>
<dbReference type="SUPFAM" id="SSF51556">
    <property type="entry name" value="Metallo-dependent hydrolases"/>
    <property type="match status" value="1"/>
</dbReference>
<sequence>MDTLFVNGSVFDGTTYRPGVAVAVRGGRIAAVGPDLADLRAAEIVDLDGGLLLPGFVDAHLHPVQGGIERAHCDLSPCDGLPAYQERIKQYADAHPDAPWILGGGWHQPDFPGGTPAAADLDLITGDRPAFLANADHHGAWVNSKALELAGIDAGTPDPPDGRIERGPDGVPTGTLHEGAMNLVGRLTPPTTPQELVDALLDAQQYLHSLGITGWQDAILGTYANLGDATPAYVELAESGRLTARVNGALWWERDRGAEQIPDLIARREALQYSRFRARSVKIMQDGVAENHTAAMIDPYFDGCGCRTGNSGISFVDPEALREHVTQLDAAGFQVHVHTIGDRAAREALDAFEKARASNGSNDNRHHIAHLQVIHPDDIPRFAKLGVAANMQALWAVYEPQMNELTIPFLGPERTGWQYPFNSLAKTGARLVAGSDWPVSSPNPLEAIHVAVNRRTDKADDPFLPEQAIDLTTALAAYTSGSAWVNHADETGRIAVGALADLAVLDRDPFTAPTDEINTARVRATCVEGELVFGPTS</sequence>
<dbReference type="GO" id="GO:0016810">
    <property type="term" value="F:hydrolase activity, acting on carbon-nitrogen (but not peptide) bonds"/>
    <property type="evidence" value="ECO:0007669"/>
    <property type="project" value="InterPro"/>
</dbReference>
<dbReference type="SUPFAM" id="SSF51338">
    <property type="entry name" value="Composite domain of metallo-dependent hydrolases"/>
    <property type="match status" value="1"/>
</dbReference>
<evidence type="ECO:0000313" key="5">
    <source>
        <dbReference type="Proteomes" id="UP000553957"/>
    </source>
</evidence>
<dbReference type="InterPro" id="IPR033932">
    <property type="entry name" value="YtcJ-like"/>
</dbReference>
<proteinExistence type="predicted"/>
<dbReference type="Gene3D" id="2.30.40.10">
    <property type="entry name" value="Urease, subunit C, domain 1"/>
    <property type="match status" value="1"/>
</dbReference>
<keyword evidence="4" id="KW-1185">Reference proteome</keyword>
<evidence type="ECO:0000313" key="3">
    <source>
        <dbReference type="EMBL" id="NOL41940.1"/>
    </source>
</evidence>
<name>A0A7Y4L0A2_9ACTN</name>
<dbReference type="RefSeq" id="WP_171674405.1">
    <property type="nucleotide sequence ID" value="NZ_BAAAGT010000001.1"/>
</dbReference>
<organism evidence="3 4">
    <name type="scientific">Kribbella sandramycini</name>
    <dbReference type="NCBI Taxonomy" id="60450"/>
    <lineage>
        <taxon>Bacteria</taxon>
        <taxon>Bacillati</taxon>
        <taxon>Actinomycetota</taxon>
        <taxon>Actinomycetes</taxon>
        <taxon>Propionibacteriales</taxon>
        <taxon>Kribbellaceae</taxon>
        <taxon>Kribbella</taxon>
    </lineage>
</organism>
<gene>
    <name evidence="2" type="ORF">HNR71_001314</name>
    <name evidence="3" type="ORF">HPO96_16965</name>
</gene>
<accession>A0A7Y4L0A2</accession>
<feature type="domain" description="Amidohydrolase 3" evidence="1">
    <location>
        <begin position="43"/>
        <end position="533"/>
    </location>
</feature>
<reference evidence="3 4" key="1">
    <citation type="submission" date="2020-05" db="EMBL/GenBank/DDBJ databases">
        <title>Genome sequence of Kribbella sandramycini ATCC 39419.</title>
        <authorList>
            <person name="Maclea K.S."/>
            <person name="Fair J.L."/>
        </authorList>
    </citation>
    <scope>NUCLEOTIDE SEQUENCE [LARGE SCALE GENOMIC DNA]</scope>
    <source>
        <strain evidence="3 4">ATCC 39419</strain>
    </source>
</reference>
<evidence type="ECO:0000313" key="2">
    <source>
        <dbReference type="EMBL" id="MBB6565677.1"/>
    </source>
</evidence>
<dbReference type="Proteomes" id="UP000553957">
    <property type="component" value="Unassembled WGS sequence"/>
</dbReference>
<keyword evidence="3" id="KW-0378">Hydrolase</keyword>
<dbReference type="EMBL" id="JABJRC010000003">
    <property type="protein sequence ID" value="NOL41940.1"/>
    <property type="molecule type" value="Genomic_DNA"/>
</dbReference>
<dbReference type="Gene3D" id="3.20.20.140">
    <property type="entry name" value="Metal-dependent hydrolases"/>
    <property type="match status" value="1"/>
</dbReference>
<dbReference type="AlphaFoldDB" id="A0A7Y4L0A2"/>
<evidence type="ECO:0000313" key="4">
    <source>
        <dbReference type="Proteomes" id="UP000534306"/>
    </source>
</evidence>
<dbReference type="PANTHER" id="PTHR22642:SF2">
    <property type="entry name" value="PROTEIN LONG AFTER FAR-RED 3"/>
    <property type="match status" value="1"/>
</dbReference>
<dbReference type="InterPro" id="IPR032466">
    <property type="entry name" value="Metal_Hydrolase"/>
</dbReference>
<dbReference type="Gene3D" id="3.10.310.70">
    <property type="match status" value="1"/>
</dbReference>
<dbReference type="InterPro" id="IPR013108">
    <property type="entry name" value="Amidohydro_3"/>
</dbReference>
<dbReference type="EMBL" id="JACHKF010000001">
    <property type="protein sequence ID" value="MBB6565677.1"/>
    <property type="molecule type" value="Genomic_DNA"/>
</dbReference>
<dbReference type="InterPro" id="IPR011059">
    <property type="entry name" value="Metal-dep_hydrolase_composite"/>
</dbReference>
<dbReference type="Pfam" id="PF07969">
    <property type="entry name" value="Amidohydro_3"/>
    <property type="match status" value="1"/>
</dbReference>